<dbReference type="EMBL" id="WTPW01000571">
    <property type="protein sequence ID" value="KAF0498190.1"/>
    <property type="molecule type" value="Genomic_DNA"/>
</dbReference>
<feature type="transmembrane region" description="Helical" evidence="1">
    <location>
        <begin position="151"/>
        <end position="170"/>
    </location>
</feature>
<feature type="transmembrane region" description="Helical" evidence="1">
    <location>
        <begin position="284"/>
        <end position="303"/>
    </location>
</feature>
<dbReference type="Proteomes" id="UP000439903">
    <property type="component" value="Unassembled WGS sequence"/>
</dbReference>
<gene>
    <name evidence="2" type="ORF">F8M41_020586</name>
</gene>
<accession>A0A8H4AI88</accession>
<feature type="transmembrane region" description="Helical" evidence="1">
    <location>
        <begin position="177"/>
        <end position="196"/>
    </location>
</feature>
<evidence type="ECO:0000313" key="2">
    <source>
        <dbReference type="EMBL" id="KAF0498190.1"/>
    </source>
</evidence>
<keyword evidence="1" id="KW-1133">Transmembrane helix</keyword>
<feature type="transmembrane region" description="Helical" evidence="1">
    <location>
        <begin position="123"/>
        <end position="145"/>
    </location>
</feature>
<dbReference type="AlphaFoldDB" id="A0A8H4AI88"/>
<evidence type="ECO:0000313" key="3">
    <source>
        <dbReference type="Proteomes" id="UP000439903"/>
    </source>
</evidence>
<comment type="caution">
    <text evidence="2">The sequence shown here is derived from an EMBL/GenBank/DDBJ whole genome shotgun (WGS) entry which is preliminary data.</text>
</comment>
<keyword evidence="1" id="KW-0472">Membrane</keyword>
<feature type="transmembrane region" description="Helical" evidence="1">
    <location>
        <begin position="12"/>
        <end position="29"/>
    </location>
</feature>
<keyword evidence="3" id="KW-1185">Reference proteome</keyword>
<evidence type="ECO:0000256" key="1">
    <source>
        <dbReference type="SAM" id="Phobius"/>
    </source>
</evidence>
<proteinExistence type="predicted"/>
<dbReference type="OrthoDB" id="2327125at2759"/>
<keyword evidence="1" id="KW-0812">Transmembrane</keyword>
<name>A0A8H4AI88_GIGMA</name>
<reference evidence="2 3" key="1">
    <citation type="journal article" date="2019" name="Environ. Microbiol.">
        <title>At the nexus of three kingdoms: the genome of the mycorrhizal fungus Gigaspora margarita provides insights into plant, endobacterial and fungal interactions.</title>
        <authorList>
            <person name="Venice F."/>
            <person name="Ghignone S."/>
            <person name="Salvioli di Fossalunga A."/>
            <person name="Amselem J."/>
            <person name="Novero M."/>
            <person name="Xianan X."/>
            <person name="Sedzielewska Toro K."/>
            <person name="Morin E."/>
            <person name="Lipzen A."/>
            <person name="Grigoriev I.V."/>
            <person name="Henrissat B."/>
            <person name="Martin F.M."/>
            <person name="Bonfante P."/>
        </authorList>
    </citation>
    <scope>NUCLEOTIDE SEQUENCE [LARGE SCALE GENOMIC DNA]</scope>
    <source>
        <strain evidence="2 3">BEG34</strain>
    </source>
</reference>
<organism evidence="2 3">
    <name type="scientific">Gigaspora margarita</name>
    <dbReference type="NCBI Taxonomy" id="4874"/>
    <lineage>
        <taxon>Eukaryota</taxon>
        <taxon>Fungi</taxon>
        <taxon>Fungi incertae sedis</taxon>
        <taxon>Mucoromycota</taxon>
        <taxon>Glomeromycotina</taxon>
        <taxon>Glomeromycetes</taxon>
        <taxon>Diversisporales</taxon>
        <taxon>Gigasporaceae</taxon>
        <taxon>Gigaspora</taxon>
    </lineage>
</organism>
<feature type="transmembrane region" description="Helical" evidence="1">
    <location>
        <begin position="66"/>
        <end position="84"/>
    </location>
</feature>
<protein>
    <submittedName>
        <fullName evidence="2">Patatin-domain-containing protein</fullName>
    </submittedName>
</protein>
<sequence length="346" mass="38139">MTVNNDKVLNFIFHILIAIQLIAVAILYANVNFPDPPQQKISSLTGLPVWIAASPGFTAINETVGLIEYVAAFLTGALATYCVYIKLKNRRPANTNPIVSNPDEISPVDGQDTTEEIVWTKMLFDTIITGYIIVTFIALITISIFEAGKLWSAFGIYHNVLELCLAAALLQNGTGTFNYIMGLITTVVYSISAVAITSQLDWYWDATFFKFQGLILDFLLPVLFIRVALQTHRQRQSESQPLLGGSSVNTSPLAPQSQLNCLVIAATVHLLGNLSNVLGNGQTIPAIIFISSYFIAFPMYTIYVHQAVKTRTKYALPDTSFYHFVLLILWAASASAITVLLSFYHV</sequence>
<feature type="transmembrane region" description="Helical" evidence="1">
    <location>
        <begin position="324"/>
        <end position="344"/>
    </location>
</feature>
<feature type="transmembrane region" description="Helical" evidence="1">
    <location>
        <begin position="208"/>
        <end position="229"/>
    </location>
</feature>